<feature type="transmembrane region" description="Helical" evidence="2">
    <location>
        <begin position="224"/>
        <end position="244"/>
    </location>
</feature>
<feature type="transmembrane region" description="Helical" evidence="2">
    <location>
        <begin position="152"/>
        <end position="175"/>
    </location>
</feature>
<evidence type="ECO:0000313" key="3">
    <source>
        <dbReference type="EMBL" id="TFK23847.1"/>
    </source>
</evidence>
<keyword evidence="2" id="KW-0472">Membrane</keyword>
<keyword evidence="4" id="KW-1185">Reference proteome</keyword>
<sequence>MDSQNPPTSEKPNVSSQDPPTTKKSEAQLPVNVTRKPGDQAWKNASYVSAFAWLWSLAVIGVTANAIARFTKIRKYVEALDPTQIEFDAEGLPILLLISHNSHIFLGVDIMPTVVIILILTCIMSVFLFGTFTWLYFNTPNDRAEGFFTSAASLYIPTTAIFLMSWLLFADLILFSEFFRSRSAQIHTVVDDIDVIINRDFVAELAAIYGVSFAYRTWGFLRSVAVVSWLFWLFTLIASIMLGMSATDGNSIPDITTTFKPDAEAQARSSAPTTSRSNTAMIATEKKPDTPIRSTVVMPGPKDPEPETVARDSHDSHDSNDTPVVVPDMPGSRRGFTPEPGIN</sequence>
<feature type="transmembrane region" description="Helical" evidence="2">
    <location>
        <begin position="47"/>
        <end position="68"/>
    </location>
</feature>
<dbReference type="EMBL" id="ML210211">
    <property type="protein sequence ID" value="TFK23847.1"/>
    <property type="molecule type" value="Genomic_DNA"/>
</dbReference>
<dbReference type="AlphaFoldDB" id="A0A5C3KU81"/>
<feature type="region of interest" description="Disordered" evidence="1">
    <location>
        <begin position="261"/>
        <end position="343"/>
    </location>
</feature>
<accession>A0A5C3KU81</accession>
<keyword evidence="2" id="KW-1133">Transmembrane helix</keyword>
<feature type="compositionally biased region" description="Polar residues" evidence="1">
    <location>
        <begin position="267"/>
        <end position="281"/>
    </location>
</feature>
<feature type="region of interest" description="Disordered" evidence="1">
    <location>
        <begin position="1"/>
        <end position="30"/>
    </location>
</feature>
<evidence type="ECO:0000313" key="4">
    <source>
        <dbReference type="Proteomes" id="UP000307440"/>
    </source>
</evidence>
<keyword evidence="2" id="KW-0812">Transmembrane</keyword>
<dbReference type="STRING" id="230819.A0A5C3KU81"/>
<gene>
    <name evidence="3" type="ORF">FA15DRAFT_444600</name>
</gene>
<dbReference type="OrthoDB" id="2560085at2759"/>
<protein>
    <submittedName>
        <fullName evidence="3">Uncharacterized protein</fullName>
    </submittedName>
</protein>
<organism evidence="3 4">
    <name type="scientific">Coprinopsis marcescibilis</name>
    <name type="common">Agaric fungus</name>
    <name type="synonym">Psathyrella marcescibilis</name>
    <dbReference type="NCBI Taxonomy" id="230819"/>
    <lineage>
        <taxon>Eukaryota</taxon>
        <taxon>Fungi</taxon>
        <taxon>Dikarya</taxon>
        <taxon>Basidiomycota</taxon>
        <taxon>Agaricomycotina</taxon>
        <taxon>Agaricomycetes</taxon>
        <taxon>Agaricomycetidae</taxon>
        <taxon>Agaricales</taxon>
        <taxon>Agaricineae</taxon>
        <taxon>Psathyrellaceae</taxon>
        <taxon>Coprinopsis</taxon>
    </lineage>
</organism>
<feature type="compositionally biased region" description="Polar residues" evidence="1">
    <location>
        <begin position="1"/>
        <end position="20"/>
    </location>
</feature>
<dbReference type="Proteomes" id="UP000307440">
    <property type="component" value="Unassembled WGS sequence"/>
</dbReference>
<name>A0A5C3KU81_COPMA</name>
<proteinExistence type="predicted"/>
<reference evidence="3 4" key="1">
    <citation type="journal article" date="2019" name="Nat. Ecol. Evol.">
        <title>Megaphylogeny resolves global patterns of mushroom evolution.</title>
        <authorList>
            <person name="Varga T."/>
            <person name="Krizsan K."/>
            <person name="Foldi C."/>
            <person name="Dima B."/>
            <person name="Sanchez-Garcia M."/>
            <person name="Sanchez-Ramirez S."/>
            <person name="Szollosi G.J."/>
            <person name="Szarkandi J.G."/>
            <person name="Papp V."/>
            <person name="Albert L."/>
            <person name="Andreopoulos W."/>
            <person name="Angelini C."/>
            <person name="Antonin V."/>
            <person name="Barry K.W."/>
            <person name="Bougher N.L."/>
            <person name="Buchanan P."/>
            <person name="Buyck B."/>
            <person name="Bense V."/>
            <person name="Catcheside P."/>
            <person name="Chovatia M."/>
            <person name="Cooper J."/>
            <person name="Damon W."/>
            <person name="Desjardin D."/>
            <person name="Finy P."/>
            <person name="Geml J."/>
            <person name="Haridas S."/>
            <person name="Hughes K."/>
            <person name="Justo A."/>
            <person name="Karasinski D."/>
            <person name="Kautmanova I."/>
            <person name="Kiss B."/>
            <person name="Kocsube S."/>
            <person name="Kotiranta H."/>
            <person name="LaButti K.M."/>
            <person name="Lechner B.E."/>
            <person name="Liimatainen K."/>
            <person name="Lipzen A."/>
            <person name="Lukacs Z."/>
            <person name="Mihaltcheva S."/>
            <person name="Morgado L.N."/>
            <person name="Niskanen T."/>
            <person name="Noordeloos M.E."/>
            <person name="Ohm R.A."/>
            <person name="Ortiz-Santana B."/>
            <person name="Ovrebo C."/>
            <person name="Racz N."/>
            <person name="Riley R."/>
            <person name="Savchenko A."/>
            <person name="Shiryaev A."/>
            <person name="Soop K."/>
            <person name="Spirin V."/>
            <person name="Szebenyi C."/>
            <person name="Tomsovsky M."/>
            <person name="Tulloss R.E."/>
            <person name="Uehling J."/>
            <person name="Grigoriev I.V."/>
            <person name="Vagvolgyi C."/>
            <person name="Papp T."/>
            <person name="Martin F.M."/>
            <person name="Miettinen O."/>
            <person name="Hibbett D.S."/>
            <person name="Nagy L.G."/>
        </authorList>
    </citation>
    <scope>NUCLEOTIDE SEQUENCE [LARGE SCALE GENOMIC DNA]</scope>
    <source>
        <strain evidence="3 4">CBS 121175</strain>
    </source>
</reference>
<evidence type="ECO:0000256" key="2">
    <source>
        <dbReference type="SAM" id="Phobius"/>
    </source>
</evidence>
<feature type="transmembrane region" description="Helical" evidence="2">
    <location>
        <begin position="114"/>
        <end position="137"/>
    </location>
</feature>
<feature type="compositionally biased region" description="Basic and acidic residues" evidence="1">
    <location>
        <begin position="302"/>
        <end position="320"/>
    </location>
</feature>
<evidence type="ECO:0000256" key="1">
    <source>
        <dbReference type="SAM" id="MobiDB-lite"/>
    </source>
</evidence>